<evidence type="ECO:0000256" key="2">
    <source>
        <dbReference type="ARBA" id="ARBA00023125"/>
    </source>
</evidence>
<keyword evidence="1" id="KW-0805">Transcription regulation</keyword>
<dbReference type="SMART" id="SM00342">
    <property type="entry name" value="HTH_ARAC"/>
    <property type="match status" value="1"/>
</dbReference>
<dbReference type="SUPFAM" id="SSF46689">
    <property type="entry name" value="Homeodomain-like"/>
    <property type="match status" value="1"/>
</dbReference>
<dbReference type="InterPro" id="IPR009057">
    <property type="entry name" value="Homeodomain-like_sf"/>
</dbReference>
<dbReference type="Gene3D" id="1.10.10.60">
    <property type="entry name" value="Homeodomain-like"/>
    <property type="match status" value="1"/>
</dbReference>
<keyword evidence="3" id="KW-0804">Transcription</keyword>
<dbReference type="InterPro" id="IPR032687">
    <property type="entry name" value="AraC-type_N"/>
</dbReference>
<evidence type="ECO:0000256" key="1">
    <source>
        <dbReference type="ARBA" id="ARBA00023015"/>
    </source>
</evidence>
<name>A0ABW5A2F4_9BACL</name>
<gene>
    <name evidence="5" type="ORF">ACFSOY_20325</name>
</gene>
<proteinExistence type="predicted"/>
<dbReference type="InterPro" id="IPR018060">
    <property type="entry name" value="HTH_AraC"/>
</dbReference>
<dbReference type="EMBL" id="JBHUIO010000021">
    <property type="protein sequence ID" value="MFD2172293.1"/>
    <property type="molecule type" value="Genomic_DNA"/>
</dbReference>
<evidence type="ECO:0000313" key="6">
    <source>
        <dbReference type="Proteomes" id="UP001597343"/>
    </source>
</evidence>
<dbReference type="PANTHER" id="PTHR47894:SF1">
    <property type="entry name" value="HTH-TYPE TRANSCRIPTIONAL REGULATOR VQSM"/>
    <property type="match status" value="1"/>
</dbReference>
<evidence type="ECO:0000313" key="5">
    <source>
        <dbReference type="EMBL" id="MFD2172293.1"/>
    </source>
</evidence>
<keyword evidence="6" id="KW-1185">Reference proteome</keyword>
<dbReference type="RefSeq" id="WP_386049682.1">
    <property type="nucleotide sequence ID" value="NZ_JBHUIO010000021.1"/>
</dbReference>
<reference evidence="6" key="1">
    <citation type="journal article" date="2019" name="Int. J. Syst. Evol. Microbiol.">
        <title>The Global Catalogue of Microorganisms (GCM) 10K type strain sequencing project: providing services to taxonomists for standard genome sequencing and annotation.</title>
        <authorList>
            <consortium name="The Broad Institute Genomics Platform"/>
            <consortium name="The Broad Institute Genome Sequencing Center for Infectious Disease"/>
            <person name="Wu L."/>
            <person name="Ma J."/>
        </authorList>
    </citation>
    <scope>NUCLEOTIDE SEQUENCE [LARGE SCALE GENOMIC DNA]</scope>
    <source>
        <strain evidence="6">CGMCC 1.13574</strain>
    </source>
</reference>
<evidence type="ECO:0000256" key="3">
    <source>
        <dbReference type="ARBA" id="ARBA00023163"/>
    </source>
</evidence>
<protein>
    <submittedName>
        <fullName evidence="5">AraC family transcriptional regulator</fullName>
    </submittedName>
</protein>
<dbReference type="PANTHER" id="PTHR47894">
    <property type="entry name" value="HTH-TYPE TRANSCRIPTIONAL REGULATOR GADX"/>
    <property type="match status" value="1"/>
</dbReference>
<dbReference type="PROSITE" id="PS01124">
    <property type="entry name" value="HTH_ARAC_FAMILY_2"/>
    <property type="match status" value="1"/>
</dbReference>
<keyword evidence="2" id="KW-0238">DNA-binding</keyword>
<dbReference type="Pfam" id="PF12833">
    <property type="entry name" value="HTH_18"/>
    <property type="match status" value="1"/>
</dbReference>
<comment type="caution">
    <text evidence="5">The sequence shown here is derived from an EMBL/GenBank/DDBJ whole genome shotgun (WGS) entry which is preliminary data.</text>
</comment>
<dbReference type="Pfam" id="PF12625">
    <property type="entry name" value="Arabinose_bd"/>
    <property type="match status" value="1"/>
</dbReference>
<sequence>MKSRGIAISLVYPIMKAIAHKGYEIDQFFSYASFESSQLQDVEARINEEELERLMIAAANYTKDDHFGLHQGQITELVDLGILGYVMLHSKTIVDALTAYQRYNVILCNAFNLEWEVEENDVLIRLSIQHLGQMSRHCIEDLASSLYHLIGKLSNQRISLHEIQFAHDAPTDTQPYVSVFGRVPRFGEKDNLLRMSKDVLKHPVMYSDSRLLGVFETLAQETRDELTHVSAFSDQVVQWMKKCMPSHFPTLQQTAENFGVSMRTLQNKLKAENASYNELSIRTRKEMAMIYLKKREYSIGEIAYLLHFSEPSAFQSAFKKWTGVTPGQYRADAHHDQTLRTSS</sequence>
<dbReference type="Proteomes" id="UP001597343">
    <property type="component" value="Unassembled WGS sequence"/>
</dbReference>
<evidence type="ECO:0000259" key="4">
    <source>
        <dbReference type="PROSITE" id="PS01124"/>
    </source>
</evidence>
<accession>A0ABW5A2F4</accession>
<feature type="domain" description="HTH araC/xylS-type" evidence="4">
    <location>
        <begin position="234"/>
        <end position="332"/>
    </location>
</feature>
<organism evidence="5 6">
    <name type="scientific">Tumebacillus lipolyticus</name>
    <dbReference type="NCBI Taxonomy" id="1280370"/>
    <lineage>
        <taxon>Bacteria</taxon>
        <taxon>Bacillati</taxon>
        <taxon>Bacillota</taxon>
        <taxon>Bacilli</taxon>
        <taxon>Bacillales</taxon>
        <taxon>Alicyclobacillaceae</taxon>
        <taxon>Tumebacillus</taxon>
    </lineage>
</organism>